<comment type="similarity">
    <text evidence="5">Belongs to the sirtuin family. Class II subfamily.</text>
</comment>
<feature type="binding site" evidence="5">
    <location>
        <begin position="127"/>
        <end position="130"/>
    </location>
    <ligand>
        <name>NAD(+)</name>
        <dbReference type="ChEBI" id="CHEBI:57540"/>
    </ligand>
</feature>
<evidence type="ECO:0000256" key="5">
    <source>
        <dbReference type="HAMAP-Rule" id="MF_01967"/>
    </source>
</evidence>
<dbReference type="GO" id="GO:0005737">
    <property type="term" value="C:cytoplasm"/>
    <property type="evidence" value="ECO:0007669"/>
    <property type="project" value="UniProtKB-SubCell"/>
</dbReference>
<feature type="binding site" evidence="5 6">
    <location>
        <position position="156"/>
    </location>
    <ligand>
        <name>Zn(2+)</name>
        <dbReference type="ChEBI" id="CHEBI:29105"/>
    </ligand>
</feature>
<dbReference type="GO" id="GO:0008270">
    <property type="term" value="F:zinc ion binding"/>
    <property type="evidence" value="ECO:0007669"/>
    <property type="project" value="UniProtKB-UniRule"/>
</dbReference>
<organism evidence="8 9">
    <name type="scientific">Bradyrhizobium cosmicum</name>
    <dbReference type="NCBI Taxonomy" id="1404864"/>
    <lineage>
        <taxon>Bacteria</taxon>
        <taxon>Pseudomonadati</taxon>
        <taxon>Pseudomonadota</taxon>
        <taxon>Alphaproteobacteria</taxon>
        <taxon>Hyphomicrobiales</taxon>
        <taxon>Nitrobacteraceae</taxon>
        <taxon>Bradyrhizobium</taxon>
    </lineage>
</organism>
<gene>
    <name evidence="5" type="primary">cobB</name>
    <name evidence="8" type="ORF">S23_11490</name>
</gene>
<dbReference type="HAMAP" id="MF_01967">
    <property type="entry name" value="Sirtuin_ClassII"/>
    <property type="match status" value="1"/>
</dbReference>
<dbReference type="InterPro" id="IPR026587">
    <property type="entry name" value="Sirtuin_class_II"/>
</dbReference>
<accession>A0AAI8MA71</accession>
<dbReference type="KEGG" id="brs:S23_11490"/>
<dbReference type="InterPro" id="IPR026591">
    <property type="entry name" value="Sirtuin_cat_small_dom_sf"/>
</dbReference>
<dbReference type="NCBIfam" id="NF003738">
    <property type="entry name" value="PRK05333.1"/>
    <property type="match status" value="1"/>
</dbReference>
<evidence type="ECO:0000313" key="8">
    <source>
        <dbReference type="EMBL" id="BAL74367.1"/>
    </source>
</evidence>
<dbReference type="GO" id="GO:0017136">
    <property type="term" value="F:histone deacetylase activity, NAD-dependent"/>
    <property type="evidence" value="ECO:0007669"/>
    <property type="project" value="TreeGrafter"/>
</dbReference>
<evidence type="ECO:0000313" key="9">
    <source>
        <dbReference type="Proteomes" id="UP000007886"/>
    </source>
</evidence>
<comment type="function">
    <text evidence="5">NAD-dependent protein deacetylase which modulates the activities of several enzymes which are inactive in their acetylated form.</text>
</comment>
<feature type="binding site" evidence="5">
    <location>
        <position position="288"/>
    </location>
    <ligand>
        <name>NAD(+)</name>
        <dbReference type="ChEBI" id="CHEBI:57540"/>
    </ligand>
</feature>
<feature type="active site" description="Proton acceptor" evidence="5 6">
    <location>
        <position position="145"/>
    </location>
</feature>
<evidence type="ECO:0000256" key="2">
    <source>
        <dbReference type="ARBA" id="ARBA00022723"/>
    </source>
</evidence>
<dbReference type="InterPro" id="IPR050134">
    <property type="entry name" value="NAD-dep_sirtuin_deacylases"/>
</dbReference>
<dbReference type="CDD" id="cd01409">
    <property type="entry name" value="SIRT4"/>
    <property type="match status" value="1"/>
</dbReference>
<keyword evidence="4 5" id="KW-0520">NAD</keyword>
<feature type="binding site" evidence="5 6">
    <location>
        <position position="153"/>
    </location>
    <ligand>
        <name>Zn(2+)</name>
        <dbReference type="ChEBI" id="CHEBI:29105"/>
    </ligand>
</feature>
<dbReference type="Pfam" id="PF02146">
    <property type="entry name" value="SIR2"/>
    <property type="match status" value="1"/>
</dbReference>
<keyword evidence="9" id="KW-1185">Reference proteome</keyword>
<keyword evidence="2 5" id="KW-0479">Metal-binding</keyword>
<dbReference type="AlphaFoldDB" id="A0AAI8MA71"/>
<sequence>MRVSRRRGRCDLEKPAGADYICAMTNPPVASPSLQDFVGRHERLFVLTGAGCSTNSGIPDYRDSAGNWKRTQPVNFQAFMAEEQTRQRYWARSLIGWRRFGQARPNDAHHALARLEASGRCEMLLTQNVDRLHQSAGHRQVIDLHGRLDLVRCMGCGAKTPRNEFQQTLGRANAEWLALDAADAPDGDADLEHADFSSFTLPACEACGGILKPDVVFFGENVPRDVVATAQDHLSQADAMLIVGSSLMVYSGFRFVQAAARRQIPIAAVNLGRTRADELLTLKVEDRCEAALAFLL</sequence>
<evidence type="ECO:0000259" key="7">
    <source>
        <dbReference type="PROSITE" id="PS50305"/>
    </source>
</evidence>
<feature type="binding site" evidence="5 6">
    <location>
        <position position="207"/>
    </location>
    <ligand>
        <name>Zn(2+)</name>
        <dbReference type="ChEBI" id="CHEBI:29105"/>
    </ligand>
</feature>
<dbReference type="Gene3D" id="3.40.50.1220">
    <property type="entry name" value="TPP-binding domain"/>
    <property type="match status" value="1"/>
</dbReference>
<comment type="caution">
    <text evidence="5">Lacks conserved residue(s) required for the propagation of feature annotation.</text>
</comment>
<comment type="cofactor">
    <cofactor evidence="5">
        <name>Zn(2+)</name>
        <dbReference type="ChEBI" id="CHEBI:29105"/>
    </cofactor>
    <text evidence="5">Binds 1 zinc ion per subunit.</text>
</comment>
<dbReference type="EMBL" id="AP012279">
    <property type="protein sequence ID" value="BAL74367.1"/>
    <property type="molecule type" value="Genomic_DNA"/>
</dbReference>
<dbReference type="EC" id="2.3.1.286" evidence="5"/>
<feature type="binding site" evidence="5">
    <location>
        <begin position="244"/>
        <end position="246"/>
    </location>
    <ligand>
        <name>NAD(+)</name>
        <dbReference type="ChEBI" id="CHEBI:57540"/>
    </ligand>
</feature>
<dbReference type="PROSITE" id="PS50305">
    <property type="entry name" value="SIRTUIN"/>
    <property type="match status" value="1"/>
</dbReference>
<reference evidence="8 9" key="1">
    <citation type="journal article" date="2012" name="Microbes Environ.">
        <title>Complete genome sequence of Bradyrhizobium sp. S23321: insights into symbiosis evolution in soil oligotrophs.</title>
        <authorList>
            <person name="Okubo T."/>
            <person name="Tsukui T."/>
            <person name="Maita H."/>
            <person name="Okamoto S."/>
            <person name="Oshima K."/>
            <person name="Fujisawa T."/>
            <person name="Saito A."/>
            <person name="Futamata H."/>
            <person name="Hattori R."/>
            <person name="Shimomura Y."/>
            <person name="Haruta S."/>
            <person name="Morimoto S."/>
            <person name="Wang Y."/>
            <person name="Sakai Y."/>
            <person name="Hattori M."/>
            <person name="Aizawa S."/>
            <person name="Nagashima K.V.P."/>
            <person name="Masuda S."/>
            <person name="Hattori T."/>
            <person name="Yamashita A."/>
            <person name="Bao Z."/>
            <person name="Hayatsu M."/>
            <person name="Kajiya-Kanegae H."/>
            <person name="Yoshinaga I."/>
            <person name="Sakamoto K."/>
            <person name="Toyota K."/>
            <person name="Nakao M."/>
            <person name="Kohara M."/>
            <person name="Anda M."/>
            <person name="Niwa R."/>
            <person name="Jung-Hwan P."/>
            <person name="Sameshima-Saito R."/>
            <person name="Tokuda S."/>
            <person name="Yamamoto S."/>
            <person name="Yamamoto S."/>
            <person name="Yokoyama T."/>
            <person name="Akutsu T."/>
            <person name="Nakamura Y."/>
            <person name="Nakahira-Yanaka Y."/>
            <person name="Takada Hoshino Y."/>
            <person name="Hirakawa H."/>
            <person name="Mitsui H."/>
            <person name="Terasawa K."/>
            <person name="Itakura M."/>
            <person name="Sato S."/>
            <person name="Ikeda-Ohtsubo W."/>
            <person name="Sakakura N."/>
            <person name="Kaminuma E."/>
            <person name="Minamisawa K."/>
        </authorList>
    </citation>
    <scope>NUCLEOTIDE SEQUENCE [LARGE SCALE GENOMIC DNA]</scope>
    <source>
        <strain evidence="8 9">S23321</strain>
    </source>
</reference>
<keyword evidence="5" id="KW-0963">Cytoplasm</keyword>
<comment type="subcellular location">
    <subcellularLocation>
        <location evidence="5">Cytoplasm</location>
    </subcellularLocation>
</comment>
<dbReference type="InterPro" id="IPR026590">
    <property type="entry name" value="Ssirtuin_cat_dom"/>
</dbReference>
<dbReference type="PANTHER" id="PTHR11085">
    <property type="entry name" value="NAD-DEPENDENT PROTEIN DEACYLASE SIRTUIN-5, MITOCHONDRIAL-RELATED"/>
    <property type="match status" value="1"/>
</dbReference>
<dbReference type="SUPFAM" id="SSF52467">
    <property type="entry name" value="DHS-like NAD/FAD-binding domain"/>
    <property type="match status" value="1"/>
</dbReference>
<feature type="domain" description="Deacetylase sirtuin-type" evidence="7">
    <location>
        <begin position="24"/>
        <end position="296"/>
    </location>
</feature>
<dbReference type="GO" id="GO:0070403">
    <property type="term" value="F:NAD+ binding"/>
    <property type="evidence" value="ECO:0007669"/>
    <property type="project" value="UniProtKB-UniRule"/>
</dbReference>
<protein>
    <recommendedName>
        <fullName evidence="5">NAD-dependent protein deacetylase</fullName>
        <ecNumber evidence="5">2.3.1.286</ecNumber>
    </recommendedName>
    <alternativeName>
        <fullName evidence="5">Regulatory protein SIR2 homolog</fullName>
    </alternativeName>
</protein>
<feature type="binding site" evidence="5">
    <location>
        <begin position="270"/>
        <end position="272"/>
    </location>
    <ligand>
        <name>NAD(+)</name>
        <dbReference type="ChEBI" id="CHEBI:57540"/>
    </ligand>
</feature>
<keyword evidence="1 5" id="KW-0808">Transferase</keyword>
<dbReference type="Gene3D" id="3.30.1600.10">
    <property type="entry name" value="SIR2/SIRT2 'Small Domain"/>
    <property type="match status" value="1"/>
</dbReference>
<evidence type="ECO:0000256" key="1">
    <source>
        <dbReference type="ARBA" id="ARBA00022679"/>
    </source>
</evidence>
<keyword evidence="3 5" id="KW-0862">Zinc</keyword>
<name>A0AAI8MA71_9BRAD</name>
<proteinExistence type="inferred from homology"/>
<evidence type="ECO:0000256" key="6">
    <source>
        <dbReference type="PROSITE-ProRule" id="PRU00236"/>
    </source>
</evidence>
<evidence type="ECO:0000256" key="4">
    <source>
        <dbReference type="ARBA" id="ARBA00023027"/>
    </source>
</evidence>
<evidence type="ECO:0000256" key="3">
    <source>
        <dbReference type="ARBA" id="ARBA00022833"/>
    </source>
</evidence>
<dbReference type="PANTHER" id="PTHR11085:SF10">
    <property type="entry name" value="NAD-DEPENDENT PROTEIN DEACYLASE SIRTUIN-5, MITOCHONDRIAL-RELATED"/>
    <property type="match status" value="1"/>
</dbReference>
<feature type="binding site" evidence="5 6">
    <location>
        <position position="204"/>
    </location>
    <ligand>
        <name>Zn(2+)</name>
        <dbReference type="ChEBI" id="CHEBI:29105"/>
    </ligand>
</feature>
<dbReference type="InterPro" id="IPR029035">
    <property type="entry name" value="DHS-like_NAD/FAD-binding_dom"/>
</dbReference>
<dbReference type="Proteomes" id="UP000007886">
    <property type="component" value="Chromosome"/>
</dbReference>
<comment type="catalytic activity">
    <reaction evidence="5">
        <text>N(6)-acetyl-L-lysyl-[protein] + NAD(+) + H2O = 2''-O-acetyl-ADP-D-ribose + nicotinamide + L-lysyl-[protein]</text>
        <dbReference type="Rhea" id="RHEA:43636"/>
        <dbReference type="Rhea" id="RHEA-COMP:9752"/>
        <dbReference type="Rhea" id="RHEA-COMP:10731"/>
        <dbReference type="ChEBI" id="CHEBI:15377"/>
        <dbReference type="ChEBI" id="CHEBI:17154"/>
        <dbReference type="ChEBI" id="CHEBI:29969"/>
        <dbReference type="ChEBI" id="CHEBI:57540"/>
        <dbReference type="ChEBI" id="CHEBI:61930"/>
        <dbReference type="ChEBI" id="CHEBI:83767"/>
        <dbReference type="EC" id="2.3.1.286"/>
    </reaction>
</comment>
<dbReference type="InterPro" id="IPR003000">
    <property type="entry name" value="Sirtuin"/>
</dbReference>